<name>A0AAY4CZN3_9TELE</name>
<reference evidence="8 9" key="1">
    <citation type="submission" date="2020-06" db="EMBL/GenBank/DDBJ databases">
        <authorList>
            <consortium name="Wellcome Sanger Institute Data Sharing"/>
        </authorList>
    </citation>
    <scope>NUCLEOTIDE SEQUENCE [LARGE SCALE GENOMIC DNA]</scope>
</reference>
<dbReference type="AlphaFoldDB" id="A0AAY4CZN3"/>
<dbReference type="GO" id="GO:0043235">
    <property type="term" value="C:receptor complex"/>
    <property type="evidence" value="ECO:0007669"/>
    <property type="project" value="TreeGrafter"/>
</dbReference>
<keyword evidence="5 6" id="KW-0472">Membrane</keyword>
<dbReference type="Ensembl" id="ENSDCDT00010047850.1">
    <property type="protein sequence ID" value="ENSDCDP00010038244.1"/>
    <property type="gene ID" value="ENSDCDG00010024764.1"/>
</dbReference>
<evidence type="ECO:0000256" key="3">
    <source>
        <dbReference type="ARBA" id="ARBA00022692"/>
    </source>
</evidence>
<evidence type="ECO:0000256" key="2">
    <source>
        <dbReference type="ARBA" id="ARBA00007242"/>
    </source>
</evidence>
<evidence type="ECO:0000256" key="5">
    <source>
        <dbReference type="ARBA" id="ARBA00023136"/>
    </source>
</evidence>
<comment type="subcellular location">
    <subcellularLocation>
        <location evidence="1">Membrane</location>
        <topology evidence="1">Multi-pass membrane protein</topology>
    </subcellularLocation>
</comment>
<feature type="transmembrane region" description="Helical" evidence="6">
    <location>
        <begin position="90"/>
        <end position="108"/>
    </location>
</feature>
<keyword evidence="9" id="KW-1185">Reference proteome</keyword>
<dbReference type="GO" id="GO:0004930">
    <property type="term" value="F:G protein-coupled receptor activity"/>
    <property type="evidence" value="ECO:0007669"/>
    <property type="project" value="InterPro"/>
</dbReference>
<evidence type="ECO:0000313" key="8">
    <source>
        <dbReference type="Ensembl" id="ENSDCDP00010038244.1"/>
    </source>
</evidence>
<evidence type="ECO:0000256" key="6">
    <source>
        <dbReference type="SAM" id="Phobius"/>
    </source>
</evidence>
<keyword evidence="4 6" id="KW-1133">Transmembrane helix</keyword>
<comment type="similarity">
    <text evidence="2">Belongs to the G-protein coupled receptor 3 family.</text>
</comment>
<feature type="domain" description="G-protein coupled receptors family 3 profile" evidence="7">
    <location>
        <begin position="42"/>
        <end position="286"/>
    </location>
</feature>
<evidence type="ECO:0000256" key="4">
    <source>
        <dbReference type="ARBA" id="ARBA00022989"/>
    </source>
</evidence>
<evidence type="ECO:0000256" key="1">
    <source>
        <dbReference type="ARBA" id="ARBA00004141"/>
    </source>
</evidence>
<feature type="transmembrane region" description="Helical" evidence="6">
    <location>
        <begin position="120"/>
        <end position="142"/>
    </location>
</feature>
<accession>A0AAY4CZN3</accession>
<feature type="transmembrane region" description="Helical" evidence="6">
    <location>
        <begin position="154"/>
        <end position="177"/>
    </location>
</feature>
<dbReference type="InterPro" id="IPR017978">
    <property type="entry name" value="GPCR_3_C"/>
</dbReference>
<reference evidence="8" key="2">
    <citation type="submission" date="2025-08" db="UniProtKB">
        <authorList>
            <consortium name="Ensembl"/>
        </authorList>
    </citation>
    <scope>IDENTIFICATION</scope>
</reference>
<sequence length="420" mass="45751">MSCDFSPANDILALSAQSAMNPTGNPPNGCSSAVDPLYFNLCDLGSAWGIVVEAFAGAGVVTSFLLMIIQVASLPFVSNTMRKSMVPLQAIFQVFTTGLFGLAFAFIVGKSATTCVARRFLFGVLFAGCFSCLLVHGLWLAILERKEWKTRGWLLSLGVLALWLVEVIINTEWLTITKSDVGNTTANLACGITHVDFVMALIYVIVLLVAVLLVALFLLTHKHKPFRRDALYILLTSTVSASIWTTWIIMYVSGNARLGKNSWDDPTLAIGLVSNGWVFLLLYTVPGLCIMTRVVNGSEEDDNDSCQANSLVYENITKDQMHNNTYVENRGFVMDEHKPGTLSPYHGYNGQGRSGVYQPTELALISKGLPHIQRQFSHESIIPRASASSMSEGGINFTPKAIEPFPVLSGGNAGGNRPLW</sequence>
<feature type="transmembrane region" description="Helical" evidence="6">
    <location>
        <begin position="231"/>
        <end position="254"/>
    </location>
</feature>
<dbReference type="InterPro" id="IPR051753">
    <property type="entry name" value="RA-inducible_GPCR3"/>
</dbReference>
<feature type="transmembrane region" description="Helical" evidence="6">
    <location>
        <begin position="47"/>
        <end position="69"/>
    </location>
</feature>
<dbReference type="Proteomes" id="UP000694580">
    <property type="component" value="Chromosome 7"/>
</dbReference>
<dbReference type="GO" id="GO:0030295">
    <property type="term" value="F:protein kinase activator activity"/>
    <property type="evidence" value="ECO:0007669"/>
    <property type="project" value="TreeGrafter"/>
</dbReference>
<organism evidence="8 9">
    <name type="scientific">Denticeps clupeoides</name>
    <name type="common">denticle herring</name>
    <dbReference type="NCBI Taxonomy" id="299321"/>
    <lineage>
        <taxon>Eukaryota</taxon>
        <taxon>Metazoa</taxon>
        <taxon>Chordata</taxon>
        <taxon>Craniata</taxon>
        <taxon>Vertebrata</taxon>
        <taxon>Euteleostomi</taxon>
        <taxon>Actinopterygii</taxon>
        <taxon>Neopterygii</taxon>
        <taxon>Teleostei</taxon>
        <taxon>Clupei</taxon>
        <taxon>Clupeiformes</taxon>
        <taxon>Denticipitoidei</taxon>
        <taxon>Denticipitidae</taxon>
        <taxon>Denticeps</taxon>
    </lineage>
</organism>
<dbReference type="GO" id="GO:0070062">
    <property type="term" value="C:extracellular exosome"/>
    <property type="evidence" value="ECO:0007669"/>
    <property type="project" value="TreeGrafter"/>
</dbReference>
<reference evidence="8" key="3">
    <citation type="submission" date="2025-09" db="UniProtKB">
        <authorList>
            <consortium name="Ensembl"/>
        </authorList>
    </citation>
    <scope>IDENTIFICATION</scope>
</reference>
<evidence type="ECO:0000259" key="7">
    <source>
        <dbReference type="Pfam" id="PF00003"/>
    </source>
</evidence>
<proteinExistence type="inferred from homology"/>
<feature type="transmembrane region" description="Helical" evidence="6">
    <location>
        <begin position="197"/>
        <end position="219"/>
    </location>
</feature>
<dbReference type="GeneTree" id="ENSGT00950000182961"/>
<gene>
    <name evidence="8" type="primary">GPRC5C</name>
</gene>
<evidence type="ECO:0000313" key="9">
    <source>
        <dbReference type="Proteomes" id="UP000694580"/>
    </source>
</evidence>
<protein>
    <recommendedName>
        <fullName evidence="7">G-protein coupled receptors family 3 profile domain-containing protein</fullName>
    </recommendedName>
</protein>
<dbReference type="PANTHER" id="PTHR14511">
    <property type="entry name" value="G PROTEIN COUPLED RECEPTOR, CLASS C, GROUP 5"/>
    <property type="match status" value="1"/>
</dbReference>
<feature type="transmembrane region" description="Helical" evidence="6">
    <location>
        <begin position="266"/>
        <end position="285"/>
    </location>
</feature>
<dbReference type="GO" id="GO:0005886">
    <property type="term" value="C:plasma membrane"/>
    <property type="evidence" value="ECO:0007669"/>
    <property type="project" value="TreeGrafter"/>
</dbReference>
<dbReference type="Pfam" id="PF00003">
    <property type="entry name" value="7tm_3"/>
    <property type="match status" value="1"/>
</dbReference>
<dbReference type="PANTHER" id="PTHR14511:SF15">
    <property type="entry name" value="G-PROTEIN COUPLED RECEPTOR FAMILY C GROUP 5 MEMBER C"/>
    <property type="match status" value="1"/>
</dbReference>
<keyword evidence="3 6" id="KW-0812">Transmembrane</keyword>